<dbReference type="Proteomes" id="UP000039865">
    <property type="component" value="Unassembled WGS sequence"/>
</dbReference>
<accession>A0A078A1J3</accession>
<feature type="compositionally biased region" description="Basic residues" evidence="1">
    <location>
        <begin position="534"/>
        <end position="543"/>
    </location>
</feature>
<keyword evidence="3" id="KW-1185">Reference proteome</keyword>
<organism evidence="2 3">
    <name type="scientific">Stylonychia lemnae</name>
    <name type="common">Ciliate</name>
    <dbReference type="NCBI Taxonomy" id="5949"/>
    <lineage>
        <taxon>Eukaryota</taxon>
        <taxon>Sar</taxon>
        <taxon>Alveolata</taxon>
        <taxon>Ciliophora</taxon>
        <taxon>Intramacronucleata</taxon>
        <taxon>Spirotrichea</taxon>
        <taxon>Stichotrichia</taxon>
        <taxon>Sporadotrichida</taxon>
        <taxon>Oxytrichidae</taxon>
        <taxon>Stylonychinae</taxon>
        <taxon>Stylonychia</taxon>
    </lineage>
</organism>
<gene>
    <name evidence="2" type="primary">Contig11407.g12194</name>
    <name evidence="2" type="ORF">STYLEM_3636</name>
</gene>
<evidence type="ECO:0000313" key="3">
    <source>
        <dbReference type="Proteomes" id="UP000039865"/>
    </source>
</evidence>
<reference evidence="2 3" key="1">
    <citation type="submission" date="2014-06" db="EMBL/GenBank/DDBJ databases">
        <authorList>
            <person name="Swart Estienne"/>
        </authorList>
    </citation>
    <scope>NUCLEOTIDE SEQUENCE [LARGE SCALE GENOMIC DNA]</scope>
    <source>
        <strain evidence="2 3">130c</strain>
    </source>
</reference>
<evidence type="ECO:0000256" key="1">
    <source>
        <dbReference type="SAM" id="MobiDB-lite"/>
    </source>
</evidence>
<dbReference type="InParanoid" id="A0A078A1J3"/>
<sequence length="1336" mass="152933">MSTGFNNLYTAGIATVNPNLIQQFGNGSALLAPFQTSFLASSDSGGQQYGYGLGSDLQASINNKLKQIQTSSLSRISSQIKTDSYEEDDQSKTNYQNLLQQSSSFGALNTNLEGGINGKPSISDFLKKGKSGNGLGGLASSGRVSAVNLNQVTSNPTQELNINLLSDINKSNGPISVLPYPILQSNFQPKKSNRGRKPKGYYQDSPNAQMYNKIINSSASTSAYIPPLVTNRFQIQLTIEQHDVKYTTWFEKDKFSSMLDYFKHLANQYKLNDPKSFNIANELTPLLYISDINDIREGESYILSKRNSISIQDTSIADKLTYLHKTGQRFNPNQLDDGTLPVSYTIPDRILFFNTKTQNRDLKDNLIFDFSKPAENLKQTRVSSRAVESNNFGDNQMYNQLARLSSSIASLENQMQTKKNDKQAKHAIINTNGFQNHLNPEIPILPNISLNISNNAMSKDDLQTAQFTQNLFQKFQELDKDIVRDESQWEGLEKYSDDDNSGSSVSSSRQSNGVNKQQQQQQQQQQTQPDHQSIPKKRGRKPKFLKQETETLENKSIFDHLQSLKGQLENTNARRVKRNRMADGVFSNLERPDKFDFIEKQRVQRHQEIAGMASQTTLKIDNSQAGYNGEDPDLKSDIMGEGALKRGRKMTSIELRLRASQLRQNNTALGVNQEVFIPQLQKAEYIYDQAKDKEIGEEFNEISKQIQSILNQSSIMSSTNGQSKPSDFLKQEKDQSEEKLKKIYGLKMENQEQIESKFIPQSANLRKKLKHDEKIYKYNVVPKEWAEATASEIKVKADQEYHYSLTTKLIGFIPWDTWVPPPIPYKELGYARLLYQKGEKLVTMTADFVDFANDIGNITSRNNLIIKGKIIIYFQDLFLVKRMMVQRGFRASLQFVKSTREMTCTLLTINCSRCGKPDINTKFSRYKNSCPFQMTFLRKSAIQFIHKRNNQLAQAKLHKKSQYAPLGYEEQSAINFNFSTNENGEFGDLCFRHNDDADINPNIPEQYKKFSKMLEEIDIPNDPYFLWKYRSFHNHEMDTNLISGADQIKPRDLHRKGAFNAIPETHLAIQELSFKYKNEVLDEIKKRDNVTINMDDIINPDSNEIDEDELDFEGCTYGMIETMSTVFMFDHDIDQIAHIRVVEPLGFEPQLLVLDLTTQDDFVDNSAIIKKYDYLMSTAVNTKKEDLSGRWPPLKSQINHVMECVWKYVTKIYEHVARRIRKGGAYSIKKYKNVKRDAYKYFDENGIPRPVRVIGVKKPTQPKKTPETEIDSLMKALHGGNKNGNEKPMKYQQQNQDVINSEDEYMDESYRSSGPQKLNKFEDIVNDEESNYNIYN</sequence>
<proteinExistence type="predicted"/>
<feature type="compositionally biased region" description="Low complexity" evidence="1">
    <location>
        <begin position="501"/>
        <end position="528"/>
    </location>
</feature>
<protein>
    <submittedName>
        <fullName evidence="2">Uncharacterized protein</fullName>
    </submittedName>
</protein>
<evidence type="ECO:0000313" key="2">
    <source>
        <dbReference type="EMBL" id="CDW74654.1"/>
    </source>
</evidence>
<name>A0A078A1J3_STYLE</name>
<dbReference type="EMBL" id="CCKQ01003531">
    <property type="protein sequence ID" value="CDW74654.1"/>
    <property type="molecule type" value="Genomic_DNA"/>
</dbReference>
<feature type="region of interest" description="Disordered" evidence="1">
    <location>
        <begin position="493"/>
        <end position="543"/>
    </location>
</feature>